<dbReference type="Pfam" id="PF01451">
    <property type="entry name" value="LMWPc"/>
    <property type="match status" value="1"/>
</dbReference>
<dbReference type="InterPro" id="IPR017867">
    <property type="entry name" value="Tyr_phospatase_low_mol_wt"/>
</dbReference>
<feature type="active site" description="Nucleophile" evidence="5">
    <location>
        <position position="20"/>
    </location>
</feature>
<reference evidence="8" key="1">
    <citation type="submission" date="2018-05" db="EMBL/GenBank/DDBJ databases">
        <authorList>
            <person name="Li Y."/>
        </authorList>
    </citation>
    <scope>NUCLEOTIDE SEQUENCE [LARGE SCALE GENOMIC DNA]</scope>
    <source>
        <strain evidence="8">sk1b4</strain>
    </source>
</reference>
<dbReference type="PANTHER" id="PTHR11717">
    <property type="entry name" value="LOW MOLECULAR WEIGHT PROTEIN TYROSINE PHOSPHATASE"/>
    <property type="match status" value="1"/>
</dbReference>
<feature type="active site" evidence="5">
    <location>
        <position position="26"/>
    </location>
</feature>
<dbReference type="PANTHER" id="PTHR11717:SF7">
    <property type="entry name" value="LOW MOLECULAR WEIGHT PHOSPHOTYROSINE PROTEIN PHOSPHATASE"/>
    <property type="match status" value="1"/>
</dbReference>
<dbReference type="Proteomes" id="UP000245283">
    <property type="component" value="Unassembled WGS sequence"/>
</dbReference>
<dbReference type="SMART" id="SM00226">
    <property type="entry name" value="LMWPc"/>
    <property type="match status" value="1"/>
</dbReference>
<accession>A0A2V1KB70</accession>
<gene>
    <name evidence="7" type="ORF">DD236_09045</name>
</gene>
<dbReference type="SUPFAM" id="SSF52788">
    <property type="entry name" value="Phosphotyrosine protein phosphatases I"/>
    <property type="match status" value="1"/>
</dbReference>
<dbReference type="InterPro" id="IPR036196">
    <property type="entry name" value="Ptyr_pPase_sf"/>
</dbReference>
<dbReference type="RefSeq" id="WP_109094028.1">
    <property type="nucleotide sequence ID" value="NZ_QETB01000004.1"/>
</dbReference>
<dbReference type="AlphaFoldDB" id="A0A2V1KB70"/>
<dbReference type="EMBL" id="QETB01000004">
    <property type="protein sequence ID" value="PWF26201.1"/>
    <property type="molecule type" value="Genomic_DNA"/>
</dbReference>
<proteinExistence type="inferred from homology"/>
<dbReference type="InterPro" id="IPR050438">
    <property type="entry name" value="LMW_PTPase"/>
</dbReference>
<sequence>MTETVLQAQLNDLPQILVVCTGNICRSPMGEVVLKQRLDEAGISNYAIASCGVSSEESGNPIYPPAARILMENGYRVPTRQAHRATPEELTTSGLILAMTVGHARTLRPMLERLDVPLERVHLWREFDGTATIAPEGCYGPGGVLGPEKPKHRGGYSDFYSSEGTYDVPDPWYTGDFIATLEAVEAGADGIVREIAR</sequence>
<evidence type="ECO:0000256" key="1">
    <source>
        <dbReference type="ARBA" id="ARBA00011063"/>
    </source>
</evidence>
<dbReference type="InterPro" id="IPR023485">
    <property type="entry name" value="Ptyr_pPase"/>
</dbReference>
<evidence type="ECO:0000313" key="7">
    <source>
        <dbReference type="EMBL" id="PWF26201.1"/>
    </source>
</evidence>
<name>A0A2V1KB70_9ACTO</name>
<evidence type="ECO:0000256" key="2">
    <source>
        <dbReference type="ARBA" id="ARBA00013064"/>
    </source>
</evidence>
<evidence type="ECO:0000256" key="5">
    <source>
        <dbReference type="PIRSR" id="PIRSR617867-1"/>
    </source>
</evidence>
<dbReference type="OrthoDB" id="9784339at2"/>
<feature type="domain" description="Phosphotyrosine protein phosphatase I" evidence="6">
    <location>
        <begin position="14"/>
        <end position="194"/>
    </location>
</feature>
<comment type="caution">
    <text evidence="7">The sequence shown here is derived from an EMBL/GenBank/DDBJ whole genome shotgun (WGS) entry which is preliminary data.</text>
</comment>
<protein>
    <recommendedName>
        <fullName evidence="2">protein-tyrosine-phosphatase</fullName>
        <ecNumber evidence="2">3.1.3.48</ecNumber>
    </recommendedName>
</protein>
<dbReference type="EC" id="3.1.3.48" evidence="2"/>
<evidence type="ECO:0000256" key="3">
    <source>
        <dbReference type="ARBA" id="ARBA00022801"/>
    </source>
</evidence>
<keyword evidence="8" id="KW-1185">Reference proteome</keyword>
<comment type="similarity">
    <text evidence="1">Belongs to the low molecular weight phosphotyrosine protein phosphatase family.</text>
</comment>
<dbReference type="CDD" id="cd16343">
    <property type="entry name" value="LMWPTP"/>
    <property type="match status" value="1"/>
</dbReference>
<organism evidence="7 8">
    <name type="scientific">Ancrocorticia populi</name>
    <dbReference type="NCBI Taxonomy" id="2175228"/>
    <lineage>
        <taxon>Bacteria</taxon>
        <taxon>Bacillati</taxon>
        <taxon>Actinomycetota</taxon>
        <taxon>Actinomycetes</taxon>
        <taxon>Actinomycetales</taxon>
        <taxon>Actinomycetaceae</taxon>
        <taxon>Ancrocorticia</taxon>
    </lineage>
</organism>
<keyword evidence="3" id="KW-0378">Hydrolase</keyword>
<evidence type="ECO:0000256" key="4">
    <source>
        <dbReference type="ARBA" id="ARBA00022912"/>
    </source>
</evidence>
<dbReference type="PRINTS" id="PR00719">
    <property type="entry name" value="LMWPTPASE"/>
</dbReference>
<dbReference type="GO" id="GO:0004725">
    <property type="term" value="F:protein tyrosine phosphatase activity"/>
    <property type="evidence" value="ECO:0007669"/>
    <property type="project" value="UniProtKB-EC"/>
</dbReference>
<dbReference type="Gene3D" id="3.40.50.2300">
    <property type="match status" value="1"/>
</dbReference>
<evidence type="ECO:0000259" key="6">
    <source>
        <dbReference type="SMART" id="SM00226"/>
    </source>
</evidence>
<evidence type="ECO:0000313" key="8">
    <source>
        <dbReference type="Proteomes" id="UP000245283"/>
    </source>
</evidence>
<keyword evidence="4" id="KW-0904">Protein phosphatase</keyword>